<feature type="region of interest" description="Disordered" evidence="6">
    <location>
        <begin position="1"/>
        <end position="39"/>
    </location>
</feature>
<dbReference type="Proteomes" id="UP000249886">
    <property type="component" value="Unassembled WGS sequence"/>
</dbReference>
<keyword evidence="9" id="KW-0436">Ligase</keyword>
<keyword evidence="9" id="KW-0012">Acyltransferase</keyword>
<keyword evidence="5 7" id="KW-0472">Membrane</keyword>
<evidence type="ECO:0000259" key="8">
    <source>
        <dbReference type="Pfam" id="PF09924"/>
    </source>
</evidence>
<keyword evidence="2" id="KW-1003">Cell membrane</keyword>
<evidence type="ECO:0000256" key="7">
    <source>
        <dbReference type="SAM" id="Phobius"/>
    </source>
</evidence>
<dbReference type="EC" id="6.1.1.6" evidence="9"/>
<dbReference type="GO" id="GO:0005886">
    <property type="term" value="C:plasma membrane"/>
    <property type="evidence" value="ECO:0007669"/>
    <property type="project" value="UniProtKB-SubCell"/>
</dbReference>
<name>A0A6H9XQM3_9CORY</name>
<evidence type="ECO:0000256" key="5">
    <source>
        <dbReference type="ARBA" id="ARBA00023136"/>
    </source>
</evidence>
<evidence type="ECO:0000256" key="1">
    <source>
        <dbReference type="ARBA" id="ARBA00004651"/>
    </source>
</evidence>
<feature type="transmembrane region" description="Helical" evidence="7">
    <location>
        <begin position="205"/>
        <end position="221"/>
    </location>
</feature>
<evidence type="ECO:0000313" key="9">
    <source>
        <dbReference type="EMBL" id="SPW24315.1"/>
    </source>
</evidence>
<dbReference type="GeneID" id="84572893"/>
<gene>
    <name evidence="9" type="primary">lysS</name>
    <name evidence="9" type="ORF">NCTC10254_00692</name>
</gene>
<dbReference type="InterPro" id="IPR024320">
    <property type="entry name" value="LPG_synthase_C"/>
</dbReference>
<feature type="transmembrane region" description="Helical" evidence="7">
    <location>
        <begin position="115"/>
        <end position="134"/>
    </location>
</feature>
<comment type="caution">
    <text evidence="9">The sequence shown here is derived from an EMBL/GenBank/DDBJ whole genome shotgun (WGS) entry which is preliminary data.</text>
</comment>
<keyword evidence="9" id="KW-0030">Aminoacyl-tRNA synthetase</keyword>
<dbReference type="InterPro" id="IPR035952">
    <property type="entry name" value="Rhomboid-like_sf"/>
</dbReference>
<feature type="transmembrane region" description="Helical" evidence="7">
    <location>
        <begin position="62"/>
        <end position="83"/>
    </location>
</feature>
<feature type="transmembrane region" description="Helical" evidence="7">
    <location>
        <begin position="398"/>
        <end position="419"/>
    </location>
</feature>
<dbReference type="GO" id="GO:0055091">
    <property type="term" value="P:phospholipid homeostasis"/>
    <property type="evidence" value="ECO:0007669"/>
    <property type="project" value="TreeGrafter"/>
</dbReference>
<feature type="transmembrane region" description="Helical" evidence="7">
    <location>
        <begin position="301"/>
        <end position="322"/>
    </location>
</feature>
<dbReference type="AlphaFoldDB" id="A0A6H9XQM3"/>
<reference evidence="9 10" key="1">
    <citation type="submission" date="2018-06" db="EMBL/GenBank/DDBJ databases">
        <authorList>
            <consortium name="Pathogen Informatics"/>
            <person name="Doyle S."/>
        </authorList>
    </citation>
    <scope>NUCLEOTIDE SEQUENCE [LARGE SCALE GENOMIC DNA]</scope>
    <source>
        <strain evidence="9 10">NCTC10254</strain>
    </source>
</reference>
<feature type="transmembrane region" description="Helical" evidence="7">
    <location>
        <begin position="465"/>
        <end position="486"/>
    </location>
</feature>
<keyword evidence="4 7" id="KW-1133">Transmembrane helix</keyword>
<dbReference type="InterPro" id="IPR051211">
    <property type="entry name" value="PG_lysyltransferase"/>
</dbReference>
<dbReference type="PANTHER" id="PTHR34697:SF2">
    <property type="entry name" value="PHOSPHATIDYLGLYCEROL LYSYLTRANSFERASE"/>
    <property type="match status" value="1"/>
</dbReference>
<dbReference type="GO" id="GO:0004824">
    <property type="term" value="F:lysine-tRNA ligase activity"/>
    <property type="evidence" value="ECO:0007669"/>
    <property type="project" value="UniProtKB-EC"/>
</dbReference>
<dbReference type="Gene3D" id="1.20.1540.10">
    <property type="entry name" value="Rhomboid-like"/>
    <property type="match status" value="1"/>
</dbReference>
<feature type="transmembrane region" description="Helical" evidence="7">
    <location>
        <begin position="141"/>
        <end position="159"/>
    </location>
</feature>
<dbReference type="Pfam" id="PF09924">
    <property type="entry name" value="LPG_synthase_C"/>
    <property type="match status" value="1"/>
</dbReference>
<feature type="transmembrane region" description="Helical" evidence="7">
    <location>
        <begin position="329"/>
        <end position="347"/>
    </location>
</feature>
<feature type="domain" description="Phosphatidylglycerol lysyltransferase C-terminal" evidence="8">
    <location>
        <begin position="508"/>
        <end position="803"/>
    </location>
</feature>
<dbReference type="SUPFAM" id="SSF144091">
    <property type="entry name" value="Rhomboid-like"/>
    <property type="match status" value="1"/>
</dbReference>
<comment type="subcellular location">
    <subcellularLocation>
        <location evidence="1">Cell membrane</location>
        <topology evidence="1">Multi-pass membrane protein</topology>
    </subcellularLocation>
</comment>
<feature type="transmembrane region" description="Helical" evidence="7">
    <location>
        <begin position="255"/>
        <end position="275"/>
    </location>
</feature>
<keyword evidence="9" id="KW-0808">Transferase</keyword>
<evidence type="ECO:0000313" key="10">
    <source>
        <dbReference type="Proteomes" id="UP000249886"/>
    </source>
</evidence>
<dbReference type="EMBL" id="UARK01000001">
    <property type="protein sequence ID" value="SPW24315.1"/>
    <property type="molecule type" value="Genomic_DNA"/>
</dbReference>
<sequence length="843" mass="92504">MKSLMQSLRKTKRSQDQGVSADAAAAKAPNNANNTGNATAAPGAGRVKLLAYLRHVTWIIQVARRVPITSVLIVVAWVMWLLARNTSPQRAYGLTSDMAGQSWRFFTSGLTEKTFPALLIATVVLAVLGSAAEYMLGSRQYLGFGLVLQVFSVIGMLVTRDVMVVCRSSWAKAWLTEPFLSQIPWVFGVATVASSHFGRLWRRRLLVVLLVITGSMVLYSGSAADVARLMAVVAGAVMSRTPVRGSLRRSSLQEFRLLIAAAFVMIAAGPLMTSVNPDSDAPLSRIYLLTWEESPVTVREAGVLGAIFNLVPLIIAVVLAIGLARGRRIAWWGAQVFLWATIAGLLFEAFRITKLETDIPINLMASYGLLTVLPWLVLIVVLLVYWRDFRAPAEHGTTKLLVLRISSFAVLVCCLWVGSVMALRDHFEPHVSLLGTIKALRVVLLPPVLSRVFTADIHPADQLGWWLGLWPGPVLGIAVAIFLYIACRSTHVELGDDAKHQRMHQILTTGRGGDHLSWMTLWPGNLVWEAKDGAGYVAYRLHSSTVLTLGEPVVNSGDATAQSLADEFGKFAEQQGWTLAWYSVGAEFAAGRPGTSKLQVAEESIVSTELVTFRGKKFQDVRTARNRAGKEGIRAVWTTWNDAGTMIRSQIRALSEEWVSDKSLPEMGFTLGNLSTLHDPEVRLMLALDEHDNLHGVTSWLPVYEDGALAGWMLDFMRRDPAGFRPVVEFLIAETLVQAHEDGLGWISLSGAPLAHEASGEENPLNIVTDVLGRTLEPLYGFRSLASFKRKFLPEYAPWFLVYTDPATLPAIGLAVSAAYVPDFSIADMQRAARQLLAARKEE</sequence>
<dbReference type="EC" id="2.3.2.3" evidence="9"/>
<evidence type="ECO:0000256" key="3">
    <source>
        <dbReference type="ARBA" id="ARBA00022692"/>
    </source>
</evidence>
<evidence type="ECO:0000256" key="6">
    <source>
        <dbReference type="SAM" id="MobiDB-lite"/>
    </source>
</evidence>
<dbReference type="PANTHER" id="PTHR34697">
    <property type="entry name" value="PHOSPHATIDYLGLYCEROL LYSYLTRANSFERASE"/>
    <property type="match status" value="1"/>
</dbReference>
<keyword evidence="3 7" id="KW-0812">Transmembrane</keyword>
<feature type="transmembrane region" description="Helical" evidence="7">
    <location>
        <begin position="179"/>
        <end position="198"/>
    </location>
</feature>
<dbReference type="GO" id="GO:0050071">
    <property type="term" value="F:phosphatidylglycerol lysyltransferase activity"/>
    <property type="evidence" value="ECO:0007669"/>
    <property type="project" value="UniProtKB-EC"/>
</dbReference>
<proteinExistence type="predicted"/>
<evidence type="ECO:0000256" key="2">
    <source>
        <dbReference type="ARBA" id="ARBA00022475"/>
    </source>
</evidence>
<feature type="compositionally biased region" description="Low complexity" evidence="6">
    <location>
        <begin position="21"/>
        <end position="39"/>
    </location>
</feature>
<feature type="transmembrane region" description="Helical" evidence="7">
    <location>
        <begin position="227"/>
        <end position="243"/>
    </location>
</feature>
<dbReference type="RefSeq" id="WP_040431246.1">
    <property type="nucleotide sequence ID" value="NZ_CP050134.2"/>
</dbReference>
<feature type="transmembrane region" description="Helical" evidence="7">
    <location>
        <begin position="367"/>
        <end position="386"/>
    </location>
</feature>
<accession>A0A6H9XQM3</accession>
<organism evidence="9 10">
    <name type="scientific">Corynebacterium matruchotii</name>
    <dbReference type="NCBI Taxonomy" id="43768"/>
    <lineage>
        <taxon>Bacteria</taxon>
        <taxon>Bacillati</taxon>
        <taxon>Actinomycetota</taxon>
        <taxon>Actinomycetes</taxon>
        <taxon>Mycobacteriales</taxon>
        <taxon>Corynebacteriaceae</taxon>
        <taxon>Corynebacterium</taxon>
    </lineage>
</organism>
<evidence type="ECO:0000256" key="4">
    <source>
        <dbReference type="ARBA" id="ARBA00022989"/>
    </source>
</evidence>
<protein>
    <submittedName>
        <fullName evidence="9">Lysyl-tRNA synthetase</fullName>
        <ecNumber evidence="9">2.3.2.3</ecNumber>
        <ecNumber evidence="9">6.1.1.6</ecNumber>
    </submittedName>
</protein>